<dbReference type="AlphaFoldDB" id="A0A975F3T0"/>
<dbReference type="KEGG" id="tpav:HRQ91_06865"/>
<reference evidence="2 3" key="2">
    <citation type="journal article" date="2021" name="Microbiol. Resour. Announc.">
        <title>Complete Genome Sequences of Three Human Oral Treponema parvum Isolates.</title>
        <authorList>
            <person name="Zeng H."/>
            <person name="Watt R.M."/>
        </authorList>
    </citation>
    <scope>NUCLEOTIDE SEQUENCE [LARGE SCALE GENOMIC DNA]</scope>
    <source>
        <strain evidence="2 3">ATCC 700770</strain>
        <strain evidence="1">ATCC 700773</strain>
    </source>
</reference>
<dbReference type="EMBL" id="CP054142">
    <property type="protein sequence ID" value="QTQ14195.1"/>
    <property type="molecule type" value="Genomic_DNA"/>
</dbReference>
<dbReference type="EMBL" id="CP054257">
    <property type="protein sequence ID" value="QTQ11630.1"/>
    <property type="molecule type" value="Genomic_DNA"/>
</dbReference>
<organism evidence="2 3">
    <name type="scientific">Treponema parvum</name>
    <dbReference type="NCBI Taxonomy" id="138851"/>
    <lineage>
        <taxon>Bacteria</taxon>
        <taxon>Pseudomonadati</taxon>
        <taxon>Spirochaetota</taxon>
        <taxon>Spirochaetia</taxon>
        <taxon>Spirochaetales</taxon>
        <taxon>Treponemataceae</taxon>
        <taxon>Treponema</taxon>
    </lineage>
</organism>
<proteinExistence type="predicted"/>
<sequence length="147" mass="16659">MTEMEKTLEITDILKSQNLILDSIISAQVKIREAVKVKDWKVLQDNIELIQKKSAVFVALDKQREFLSSSLSPEELKSQIPAVTQIRGKLIKSKIENNTLGNYVNSVRGFIRGVLDTVVPQRRNTLYSRKGNIIHPSPESVVVNKLF</sequence>
<keyword evidence="3" id="KW-1185">Reference proteome</keyword>
<accession>A0A975F3T0</accession>
<evidence type="ECO:0000313" key="1">
    <source>
        <dbReference type="EMBL" id="QTQ11630.1"/>
    </source>
</evidence>
<reference evidence="2" key="1">
    <citation type="submission" date="2020-05" db="EMBL/GenBank/DDBJ databases">
        <authorList>
            <person name="Zeng H."/>
            <person name="Chan Y.K."/>
            <person name="Watt R.M."/>
        </authorList>
    </citation>
    <scope>NUCLEOTIDE SEQUENCE</scope>
    <source>
        <strain evidence="2">ATCC 700770</strain>
        <strain evidence="1">ATCC 700773</strain>
    </source>
</reference>
<protein>
    <submittedName>
        <fullName evidence="2">Uncharacterized protein</fullName>
    </submittedName>
</protein>
<dbReference type="RefSeq" id="WP_210118424.1">
    <property type="nucleotide sequence ID" value="NZ_CP054142.1"/>
</dbReference>
<evidence type="ECO:0000313" key="2">
    <source>
        <dbReference type="EMBL" id="QTQ14195.1"/>
    </source>
</evidence>
<dbReference type="Proteomes" id="UP000671995">
    <property type="component" value="Chromosome"/>
</dbReference>
<evidence type="ECO:0000313" key="3">
    <source>
        <dbReference type="Proteomes" id="UP000671908"/>
    </source>
</evidence>
<dbReference type="Proteomes" id="UP000671908">
    <property type="component" value="Chromosome"/>
</dbReference>
<name>A0A975F3T0_9SPIR</name>
<gene>
    <name evidence="1" type="ORF">HRI96_05075</name>
    <name evidence="2" type="ORF">HRQ91_06865</name>
</gene>